<dbReference type="EMBL" id="JBHSMU010000015">
    <property type="protein sequence ID" value="MFC5461778.1"/>
    <property type="molecule type" value="Genomic_DNA"/>
</dbReference>
<evidence type="ECO:0000313" key="6">
    <source>
        <dbReference type="Proteomes" id="UP001596050"/>
    </source>
</evidence>
<dbReference type="Proteomes" id="UP001596050">
    <property type="component" value="Unassembled WGS sequence"/>
</dbReference>
<dbReference type="InterPro" id="IPR036388">
    <property type="entry name" value="WH-like_DNA-bd_sf"/>
</dbReference>
<dbReference type="Pfam" id="PF03965">
    <property type="entry name" value="Penicillinase_R"/>
    <property type="match status" value="1"/>
</dbReference>
<evidence type="ECO:0000256" key="4">
    <source>
        <dbReference type="ARBA" id="ARBA00023163"/>
    </source>
</evidence>
<keyword evidence="4" id="KW-0804">Transcription</keyword>
<dbReference type="Gene3D" id="1.10.10.10">
    <property type="entry name" value="Winged helix-like DNA-binding domain superfamily/Winged helix DNA-binding domain"/>
    <property type="match status" value="1"/>
</dbReference>
<evidence type="ECO:0000256" key="3">
    <source>
        <dbReference type="ARBA" id="ARBA00023125"/>
    </source>
</evidence>
<comment type="similarity">
    <text evidence="1">Belongs to the BlaI transcriptional regulatory family.</text>
</comment>
<dbReference type="InterPro" id="IPR036390">
    <property type="entry name" value="WH_DNA-bd_sf"/>
</dbReference>
<gene>
    <name evidence="5" type="ORF">ACFPN5_18360</name>
</gene>
<proteinExistence type="inferred from homology"/>
<dbReference type="InterPro" id="IPR005650">
    <property type="entry name" value="BlaI_family"/>
</dbReference>
<dbReference type="SUPFAM" id="SSF46785">
    <property type="entry name" value="Winged helix' DNA-binding domain"/>
    <property type="match status" value="1"/>
</dbReference>
<keyword evidence="2" id="KW-0805">Transcription regulation</keyword>
<reference evidence="6" key="1">
    <citation type="journal article" date="2019" name="Int. J. Syst. Evol. Microbiol.">
        <title>The Global Catalogue of Microorganisms (GCM) 10K type strain sequencing project: providing services to taxonomists for standard genome sequencing and annotation.</title>
        <authorList>
            <consortium name="The Broad Institute Genomics Platform"/>
            <consortium name="The Broad Institute Genome Sequencing Center for Infectious Disease"/>
            <person name="Wu L."/>
            <person name="Ma J."/>
        </authorList>
    </citation>
    <scope>NUCLEOTIDE SEQUENCE [LARGE SCALE GENOMIC DNA]</scope>
    <source>
        <strain evidence="6">KACC 12649</strain>
    </source>
</reference>
<evidence type="ECO:0000256" key="2">
    <source>
        <dbReference type="ARBA" id="ARBA00023015"/>
    </source>
</evidence>
<protein>
    <submittedName>
        <fullName evidence="5">BlaI/MecI/CopY family transcriptional regulator</fullName>
    </submittedName>
</protein>
<dbReference type="RefSeq" id="WP_379785224.1">
    <property type="nucleotide sequence ID" value="NZ_JBHSMU010000015.1"/>
</dbReference>
<evidence type="ECO:0000313" key="5">
    <source>
        <dbReference type="EMBL" id="MFC5461778.1"/>
    </source>
</evidence>
<accession>A0ABW0L7C9</accession>
<keyword evidence="6" id="KW-1185">Reference proteome</keyword>
<evidence type="ECO:0000256" key="1">
    <source>
        <dbReference type="ARBA" id="ARBA00011046"/>
    </source>
</evidence>
<keyword evidence="3" id="KW-0238">DNA-binding</keyword>
<name>A0ABW0L7C9_9BURK</name>
<organism evidence="5 6">
    <name type="scientific">Massilia niabensis</name>
    <dbReference type="NCBI Taxonomy" id="544910"/>
    <lineage>
        <taxon>Bacteria</taxon>
        <taxon>Pseudomonadati</taxon>
        <taxon>Pseudomonadota</taxon>
        <taxon>Betaproteobacteria</taxon>
        <taxon>Burkholderiales</taxon>
        <taxon>Oxalobacteraceae</taxon>
        <taxon>Telluria group</taxon>
        <taxon>Massilia</taxon>
    </lineage>
</organism>
<comment type="caution">
    <text evidence="5">The sequence shown here is derived from an EMBL/GenBank/DDBJ whole genome shotgun (WGS) entry which is preliminary data.</text>
</comment>
<sequence>MSIPSVTELTLLKCLWRQQPLSARELHEQVAPELQWSFSSTRKTLERMVEKGMVNLQLAHGVNVYAAALEKIETLAAFTRDFGRRVMEMDEPLPVNMFTGSKLVNHAELAELEQLLHDWPESKE</sequence>